<keyword evidence="2" id="KW-1185">Reference proteome</keyword>
<protein>
    <recommendedName>
        <fullName evidence="3">Reverse transcriptase domain-containing protein</fullName>
    </recommendedName>
</protein>
<accession>A0A4Y2M7B4</accession>
<organism evidence="1 2">
    <name type="scientific">Araneus ventricosus</name>
    <name type="common">Orbweaver spider</name>
    <name type="synonym">Epeira ventricosa</name>
    <dbReference type="NCBI Taxonomy" id="182803"/>
    <lineage>
        <taxon>Eukaryota</taxon>
        <taxon>Metazoa</taxon>
        <taxon>Ecdysozoa</taxon>
        <taxon>Arthropoda</taxon>
        <taxon>Chelicerata</taxon>
        <taxon>Arachnida</taxon>
        <taxon>Araneae</taxon>
        <taxon>Araneomorphae</taxon>
        <taxon>Entelegynae</taxon>
        <taxon>Araneoidea</taxon>
        <taxon>Araneidae</taxon>
        <taxon>Araneus</taxon>
    </lineage>
</organism>
<evidence type="ECO:0000313" key="1">
    <source>
        <dbReference type="EMBL" id="GBN22921.1"/>
    </source>
</evidence>
<proteinExistence type="predicted"/>
<comment type="caution">
    <text evidence="1">The sequence shown here is derived from an EMBL/GenBank/DDBJ whole genome shotgun (WGS) entry which is preliminary data.</text>
</comment>
<reference evidence="1 2" key="1">
    <citation type="journal article" date="2019" name="Sci. Rep.">
        <title>Orb-weaving spider Araneus ventricosus genome elucidates the spidroin gene catalogue.</title>
        <authorList>
            <person name="Kono N."/>
            <person name="Nakamura H."/>
            <person name="Ohtoshi R."/>
            <person name="Moran D.A.P."/>
            <person name="Shinohara A."/>
            <person name="Yoshida Y."/>
            <person name="Fujiwara M."/>
            <person name="Mori M."/>
            <person name="Tomita M."/>
            <person name="Arakawa K."/>
        </authorList>
    </citation>
    <scope>NUCLEOTIDE SEQUENCE [LARGE SCALE GENOMIC DNA]</scope>
</reference>
<dbReference type="OrthoDB" id="6436235at2759"/>
<dbReference type="EMBL" id="BGPR01006921">
    <property type="protein sequence ID" value="GBN22921.1"/>
    <property type="molecule type" value="Genomic_DNA"/>
</dbReference>
<dbReference type="Proteomes" id="UP000499080">
    <property type="component" value="Unassembled WGS sequence"/>
</dbReference>
<evidence type="ECO:0008006" key="3">
    <source>
        <dbReference type="Google" id="ProtNLM"/>
    </source>
</evidence>
<evidence type="ECO:0000313" key="2">
    <source>
        <dbReference type="Proteomes" id="UP000499080"/>
    </source>
</evidence>
<sequence>MKKSSMKQPETFNLKSTKLASKFIKLKKRNPLIPNVTWWNRDLQIKKQILKAVARRLQKCRGEDRIHYKIILSKKKLFSRKQSKEPNVDLGDCYATRHIVKKIPNCEATGYDGIYIIVKVIINSFPSLLLDIFNKCLELKCFPDPLKIGPVILFHKTGKEEQNIKSYRPISLLPTIGKLLQKLLLQRFNFQLQTKNSNVHCSTDLEKEVS</sequence>
<gene>
    <name evidence="1" type="ORF">AVEN_229096_1</name>
</gene>
<name>A0A4Y2M7B4_ARAVE</name>
<dbReference type="AlphaFoldDB" id="A0A4Y2M7B4"/>
<dbReference type="PANTHER" id="PTHR19446">
    <property type="entry name" value="REVERSE TRANSCRIPTASES"/>
    <property type="match status" value="1"/>
</dbReference>